<evidence type="ECO:0000256" key="7">
    <source>
        <dbReference type="ARBA" id="ARBA00022679"/>
    </source>
</evidence>
<evidence type="ECO:0000256" key="5">
    <source>
        <dbReference type="ARBA" id="ARBA00011738"/>
    </source>
</evidence>
<dbReference type="GO" id="GO:0019288">
    <property type="term" value="P:isopentenyl diphosphate biosynthetic process, methylerythritol 4-phosphate pathway"/>
    <property type="evidence" value="ECO:0007669"/>
    <property type="project" value="UniProtKB-ARBA"/>
</dbReference>
<dbReference type="FunFam" id="3.40.50.970:FF:000005">
    <property type="entry name" value="1-deoxy-D-xylulose-5-phosphate synthase"/>
    <property type="match status" value="1"/>
</dbReference>
<evidence type="ECO:0000256" key="12">
    <source>
        <dbReference type="ARBA" id="ARBA00023229"/>
    </source>
</evidence>
<evidence type="ECO:0000256" key="6">
    <source>
        <dbReference type="ARBA" id="ARBA00013150"/>
    </source>
</evidence>
<gene>
    <name evidence="14" type="ORF">A3770_13p70740</name>
</gene>
<sequence length="700" mass="75477">MDKVRCFAVSAGSNVSQEDSFSESDDTWRDQQFVSLDDIREWRETGPATPLLDTVNYPVHIRNFTTKQLKELSKEVRSEVINSVSNSGGHLGSSLGVVELTVALHHVFNTPEDKIIFDVGHQAYPHKILTGRRKEMSTIRKSGGLSGFTKRDESEYDPFGAGHSSTSISAGLGMAVGRDMKGRKNNVIAVIGDGAITGGMAYEAMNNAGYLDTNMIVILNDNKQVSLPTQYNGKTQDPVGGLSNTLARIQANKPLRELREVAKDVTRNLPGPLPDLTAKIDEYARGMISGSQATLFEELGLYYIGPIDGHNIDELTAILSEVKNTDSIGPVLIHVMTEKGSGYLPAMTASDKMHGVSTYDVRTGKQNKPVTKTMSYTNYFADSLIAEAERDSRVVGIHAAMGGGTGLNRFEKRFEDRTYDVGIAEQHAVTFAAGLACEGLIPMCAIYSTFLQRGYDQIVHDVALQNLPVRFAMDRAGLVGADGATHCGAFDVAYLACVPNMVVMAPSNEAELCHMVATSIAIDDRPSAFRFPRGNGIGVDMADAGVLGDYKGTPLEVGKGVVRREGTDVALVGYGQSVNQCLAAADMLAEHDIQATVVDARFCKPLDTELLRKLARHHGAMITVEEGSIGGFGSHVMQFLALEGLLDSGKLKFRPMCLPDKWIEHGSPAEQLAEAGLTASHIAATSLKTLGKTNVFANNL</sequence>
<dbReference type="SUPFAM" id="SSF52922">
    <property type="entry name" value="TK C-terminal domain-like"/>
    <property type="match status" value="1"/>
</dbReference>
<keyword evidence="11" id="KW-0786">Thiamine pyrophosphate</keyword>
<dbReference type="GO" id="GO:0008661">
    <property type="term" value="F:1-deoxy-D-xylulose-5-phosphate synthase activity"/>
    <property type="evidence" value="ECO:0007669"/>
    <property type="project" value="UniProtKB-EC"/>
</dbReference>
<comment type="cofactor">
    <cofactor evidence="2">
        <name>thiamine diphosphate</name>
        <dbReference type="ChEBI" id="CHEBI:58937"/>
    </cofactor>
</comment>
<dbReference type="FunFam" id="3.40.50.920:FF:000002">
    <property type="entry name" value="1-deoxy-D-xylulose-5-phosphate synthase"/>
    <property type="match status" value="1"/>
</dbReference>
<dbReference type="PROSITE" id="PS00802">
    <property type="entry name" value="TRANSKETOLASE_2"/>
    <property type="match status" value="1"/>
</dbReference>
<evidence type="ECO:0000313" key="14">
    <source>
        <dbReference type="EMBL" id="QDZ24556.1"/>
    </source>
</evidence>
<dbReference type="InterPro" id="IPR020826">
    <property type="entry name" value="Transketolase_BS"/>
</dbReference>
<proteinExistence type="inferred from homology"/>
<evidence type="ECO:0000256" key="4">
    <source>
        <dbReference type="ARBA" id="ARBA00011081"/>
    </source>
</evidence>
<comment type="pathway">
    <text evidence="3">Metabolic intermediate biosynthesis; 1-deoxy-D-xylulose 5-phosphate biosynthesis; 1-deoxy-D-xylulose 5-phosphate from D-glyceraldehyde 3-phosphate and pyruvate: step 1/1.</text>
</comment>
<protein>
    <recommendedName>
        <fullName evidence="6">1-deoxy-D-xylulose-5-phosphate synthase</fullName>
        <ecNumber evidence="6">2.2.1.7</ecNumber>
    </recommendedName>
</protein>
<dbReference type="AlphaFoldDB" id="A0A5B8MWK4"/>
<dbReference type="PANTHER" id="PTHR43322:SF5">
    <property type="entry name" value="1-DEOXY-D-XYLULOSE-5-PHOSPHATE SYNTHASE, CHLOROPLASTIC"/>
    <property type="match status" value="1"/>
</dbReference>
<keyword evidence="9" id="KW-0460">Magnesium</keyword>
<dbReference type="UniPathway" id="UPA00064">
    <property type="reaction ID" value="UER00091"/>
</dbReference>
<keyword evidence="7" id="KW-0808">Transferase</keyword>
<dbReference type="PANTHER" id="PTHR43322">
    <property type="entry name" value="1-D-DEOXYXYLULOSE 5-PHOSPHATE SYNTHASE-RELATED"/>
    <property type="match status" value="1"/>
</dbReference>
<dbReference type="PROSITE" id="PS00801">
    <property type="entry name" value="TRANSKETOLASE_1"/>
    <property type="match status" value="1"/>
</dbReference>
<evidence type="ECO:0000256" key="3">
    <source>
        <dbReference type="ARBA" id="ARBA00004980"/>
    </source>
</evidence>
<dbReference type="STRING" id="1764295.A0A5B8MWK4"/>
<evidence type="ECO:0000256" key="9">
    <source>
        <dbReference type="ARBA" id="ARBA00022842"/>
    </source>
</evidence>
<reference evidence="14 15" key="1">
    <citation type="submission" date="2018-07" db="EMBL/GenBank/DDBJ databases">
        <title>The complete nuclear genome of the prasinophyte Chloropicon primus (CCMP1205).</title>
        <authorList>
            <person name="Pombert J.-F."/>
            <person name="Otis C."/>
            <person name="Turmel M."/>
            <person name="Lemieux C."/>
        </authorList>
    </citation>
    <scope>NUCLEOTIDE SEQUENCE [LARGE SCALE GENOMIC DNA]</scope>
    <source>
        <strain evidence="14 15">CCMP1205</strain>
    </source>
</reference>
<evidence type="ECO:0000313" key="15">
    <source>
        <dbReference type="Proteomes" id="UP000316726"/>
    </source>
</evidence>
<dbReference type="EC" id="2.2.1.7" evidence="6"/>
<dbReference type="InterPro" id="IPR005475">
    <property type="entry name" value="Transketolase-like_Pyr-bd"/>
</dbReference>
<dbReference type="CDD" id="cd02007">
    <property type="entry name" value="TPP_DXS"/>
    <property type="match status" value="1"/>
</dbReference>
<dbReference type="InterPro" id="IPR005477">
    <property type="entry name" value="Dxylulose-5-P_synthase"/>
</dbReference>
<dbReference type="InterPro" id="IPR049557">
    <property type="entry name" value="Transketolase_CS"/>
</dbReference>
<keyword evidence="8" id="KW-0479">Metal-binding</keyword>
<evidence type="ECO:0000256" key="8">
    <source>
        <dbReference type="ARBA" id="ARBA00022723"/>
    </source>
</evidence>
<evidence type="ECO:0000256" key="10">
    <source>
        <dbReference type="ARBA" id="ARBA00022977"/>
    </source>
</evidence>
<dbReference type="Pfam" id="PF13292">
    <property type="entry name" value="DXP_synthase_N"/>
    <property type="match status" value="1"/>
</dbReference>
<dbReference type="GO" id="GO:0009228">
    <property type="term" value="P:thiamine biosynthetic process"/>
    <property type="evidence" value="ECO:0007669"/>
    <property type="project" value="UniProtKB-KW"/>
</dbReference>
<dbReference type="InterPro" id="IPR029061">
    <property type="entry name" value="THDP-binding"/>
</dbReference>
<dbReference type="SUPFAM" id="SSF52518">
    <property type="entry name" value="Thiamin diphosphate-binding fold (THDP-binding)"/>
    <property type="match status" value="2"/>
</dbReference>
<dbReference type="NCBIfam" id="NF003933">
    <property type="entry name" value="PRK05444.2-2"/>
    <property type="match status" value="1"/>
</dbReference>
<dbReference type="GO" id="GO:0046872">
    <property type="term" value="F:metal ion binding"/>
    <property type="evidence" value="ECO:0007669"/>
    <property type="project" value="UniProtKB-KW"/>
</dbReference>
<organism evidence="14 15">
    <name type="scientific">Chloropicon primus</name>
    <dbReference type="NCBI Taxonomy" id="1764295"/>
    <lineage>
        <taxon>Eukaryota</taxon>
        <taxon>Viridiplantae</taxon>
        <taxon>Chlorophyta</taxon>
        <taxon>Chloropicophyceae</taxon>
        <taxon>Chloropicales</taxon>
        <taxon>Chloropicaceae</taxon>
        <taxon>Chloropicon</taxon>
    </lineage>
</organism>
<keyword evidence="10" id="KW-0784">Thiamine biosynthesis</keyword>
<dbReference type="GO" id="GO:0016114">
    <property type="term" value="P:terpenoid biosynthetic process"/>
    <property type="evidence" value="ECO:0007669"/>
    <property type="project" value="InterPro"/>
</dbReference>
<evidence type="ECO:0000256" key="11">
    <source>
        <dbReference type="ARBA" id="ARBA00023052"/>
    </source>
</evidence>
<evidence type="ECO:0000256" key="2">
    <source>
        <dbReference type="ARBA" id="ARBA00001964"/>
    </source>
</evidence>
<dbReference type="Gene3D" id="3.40.50.920">
    <property type="match status" value="1"/>
</dbReference>
<evidence type="ECO:0000256" key="1">
    <source>
        <dbReference type="ARBA" id="ARBA00001946"/>
    </source>
</evidence>
<dbReference type="HAMAP" id="MF_00315">
    <property type="entry name" value="DXP_synth"/>
    <property type="match status" value="1"/>
</dbReference>
<keyword evidence="12" id="KW-0414">Isoprene biosynthesis</keyword>
<dbReference type="Pfam" id="PF02779">
    <property type="entry name" value="Transket_pyr"/>
    <property type="match status" value="1"/>
</dbReference>
<accession>A0A5B8MWK4</accession>
<comment type="cofactor">
    <cofactor evidence="1">
        <name>Mg(2+)</name>
        <dbReference type="ChEBI" id="CHEBI:18420"/>
    </cofactor>
</comment>
<dbReference type="SMART" id="SM00861">
    <property type="entry name" value="Transket_pyr"/>
    <property type="match status" value="1"/>
</dbReference>
<comment type="similarity">
    <text evidence="4">Belongs to the transketolase family. DXPS subfamily.</text>
</comment>
<dbReference type="Proteomes" id="UP000316726">
    <property type="component" value="Chromosome 13"/>
</dbReference>
<dbReference type="OrthoDB" id="10266385at2759"/>
<comment type="subunit">
    <text evidence="5">Homodimer.</text>
</comment>
<feature type="domain" description="Transketolase-like pyrimidine-binding" evidence="13">
    <location>
        <begin position="374"/>
        <end position="539"/>
    </location>
</feature>
<keyword evidence="15" id="KW-1185">Reference proteome</keyword>
<dbReference type="InterPro" id="IPR033248">
    <property type="entry name" value="Transketolase_C"/>
</dbReference>
<dbReference type="NCBIfam" id="TIGR00204">
    <property type="entry name" value="dxs"/>
    <property type="match status" value="1"/>
</dbReference>
<dbReference type="EMBL" id="CP031046">
    <property type="protein sequence ID" value="QDZ24556.1"/>
    <property type="molecule type" value="Genomic_DNA"/>
</dbReference>
<name>A0A5B8MWK4_9CHLO</name>
<evidence type="ECO:0000259" key="13">
    <source>
        <dbReference type="SMART" id="SM00861"/>
    </source>
</evidence>
<dbReference type="CDD" id="cd07033">
    <property type="entry name" value="TPP_PYR_DXS_TK_like"/>
    <property type="match status" value="1"/>
</dbReference>
<dbReference type="InterPro" id="IPR009014">
    <property type="entry name" value="Transketo_C/PFOR_II"/>
</dbReference>
<dbReference type="Gene3D" id="3.40.50.970">
    <property type="match status" value="2"/>
</dbReference>
<dbReference type="Pfam" id="PF02780">
    <property type="entry name" value="Transketolase_C"/>
    <property type="match status" value="1"/>
</dbReference>